<dbReference type="Gene3D" id="3.40.50.20">
    <property type="match status" value="1"/>
</dbReference>
<gene>
    <name evidence="13" type="primary">purD</name>
    <name evidence="16" type="ORF">Tpal_2718</name>
</gene>
<evidence type="ECO:0000256" key="1">
    <source>
        <dbReference type="ARBA" id="ARBA00001936"/>
    </source>
</evidence>
<protein>
    <recommendedName>
        <fullName evidence="4 13">Phosphoribosylamine--glycine ligase</fullName>
        <ecNumber evidence="4 13">6.3.4.13</ecNumber>
    </recommendedName>
    <alternativeName>
        <fullName evidence="13">GARS</fullName>
    </alternativeName>
    <alternativeName>
        <fullName evidence="11 13">Glycinamide ribonucleotide synthetase</fullName>
    </alternativeName>
    <alternativeName>
        <fullName evidence="12 13">Phosphoribosylglycinamide synthetase</fullName>
    </alternativeName>
</protein>
<dbReference type="GO" id="GO:0046872">
    <property type="term" value="F:metal ion binding"/>
    <property type="evidence" value="ECO:0007669"/>
    <property type="project" value="InterPro"/>
</dbReference>
<dbReference type="AlphaFoldDB" id="A0A143YYM4"/>
<keyword evidence="9" id="KW-0464">Manganese</keyword>
<dbReference type="RefSeq" id="WP_087034217.1">
    <property type="nucleotide sequence ID" value="NZ_FJNE01000012.1"/>
</dbReference>
<organism evidence="16 17">
    <name type="scientific">Trichococcus palustris</name>
    <dbReference type="NCBI Taxonomy" id="140314"/>
    <lineage>
        <taxon>Bacteria</taxon>
        <taxon>Bacillati</taxon>
        <taxon>Bacillota</taxon>
        <taxon>Bacilli</taxon>
        <taxon>Lactobacillales</taxon>
        <taxon>Carnobacteriaceae</taxon>
        <taxon>Trichococcus</taxon>
    </lineage>
</organism>
<dbReference type="PROSITE" id="PS00184">
    <property type="entry name" value="GARS"/>
    <property type="match status" value="1"/>
</dbReference>
<dbReference type="GO" id="GO:0004637">
    <property type="term" value="F:phosphoribosylamine-glycine ligase activity"/>
    <property type="evidence" value="ECO:0007669"/>
    <property type="project" value="UniProtKB-UniRule"/>
</dbReference>
<dbReference type="SUPFAM" id="SSF52440">
    <property type="entry name" value="PreATP-grasp domain"/>
    <property type="match status" value="1"/>
</dbReference>
<dbReference type="InterPro" id="IPR020562">
    <property type="entry name" value="PRibGlycinamide_synth_N"/>
</dbReference>
<dbReference type="InterPro" id="IPR016185">
    <property type="entry name" value="PreATP-grasp_dom_sf"/>
</dbReference>
<dbReference type="Gene3D" id="3.90.600.10">
    <property type="entry name" value="Phosphoribosylglycinamide synthetase, C-terminal domain"/>
    <property type="match status" value="1"/>
</dbReference>
<dbReference type="SUPFAM" id="SSF56059">
    <property type="entry name" value="Glutathione synthetase ATP-binding domain-like"/>
    <property type="match status" value="1"/>
</dbReference>
<evidence type="ECO:0000256" key="11">
    <source>
        <dbReference type="ARBA" id="ARBA00042242"/>
    </source>
</evidence>
<dbReference type="GO" id="GO:0009113">
    <property type="term" value="P:purine nucleobase biosynthetic process"/>
    <property type="evidence" value="ECO:0007669"/>
    <property type="project" value="InterPro"/>
</dbReference>
<dbReference type="GO" id="GO:0005524">
    <property type="term" value="F:ATP binding"/>
    <property type="evidence" value="ECO:0007669"/>
    <property type="project" value="UniProtKB-UniRule"/>
</dbReference>
<dbReference type="Proteomes" id="UP000242754">
    <property type="component" value="Unassembled WGS sequence"/>
</dbReference>
<evidence type="ECO:0000256" key="7">
    <source>
        <dbReference type="ARBA" id="ARBA00022755"/>
    </source>
</evidence>
<dbReference type="PANTHER" id="PTHR43472">
    <property type="entry name" value="PHOSPHORIBOSYLAMINE--GLYCINE LIGASE"/>
    <property type="match status" value="1"/>
</dbReference>
<evidence type="ECO:0000259" key="15">
    <source>
        <dbReference type="PROSITE" id="PS50975"/>
    </source>
</evidence>
<keyword evidence="6 14" id="KW-0547">Nucleotide-binding</keyword>
<dbReference type="PANTHER" id="PTHR43472:SF1">
    <property type="entry name" value="PHOSPHORIBOSYLAMINE--GLYCINE LIGASE, CHLOROPLASTIC"/>
    <property type="match status" value="1"/>
</dbReference>
<comment type="pathway">
    <text evidence="3 13">Purine metabolism; IMP biosynthesis via de novo pathway; N(1)-(5-phospho-D-ribosyl)glycinamide from 5-phospho-alpha-D-ribose 1-diphosphate: step 2/2.</text>
</comment>
<dbReference type="InterPro" id="IPR011761">
    <property type="entry name" value="ATP-grasp"/>
</dbReference>
<dbReference type="HAMAP" id="MF_00138">
    <property type="entry name" value="GARS"/>
    <property type="match status" value="1"/>
</dbReference>
<evidence type="ECO:0000256" key="2">
    <source>
        <dbReference type="ARBA" id="ARBA00001946"/>
    </source>
</evidence>
<dbReference type="InterPro" id="IPR020560">
    <property type="entry name" value="PRibGlycinamide_synth_C-dom"/>
</dbReference>
<dbReference type="SMART" id="SM01210">
    <property type="entry name" value="GARS_C"/>
    <property type="match status" value="1"/>
</dbReference>
<dbReference type="InterPro" id="IPR011054">
    <property type="entry name" value="Rudment_hybrid_motif"/>
</dbReference>
<evidence type="ECO:0000256" key="8">
    <source>
        <dbReference type="ARBA" id="ARBA00022840"/>
    </source>
</evidence>
<dbReference type="InterPro" id="IPR020561">
    <property type="entry name" value="PRibGlycinamid_synth_ATP-grasp"/>
</dbReference>
<dbReference type="SUPFAM" id="SSF51246">
    <property type="entry name" value="Rudiment single hybrid motif"/>
    <property type="match status" value="1"/>
</dbReference>
<dbReference type="InterPro" id="IPR020559">
    <property type="entry name" value="PRibGlycinamide_synth_CS"/>
</dbReference>
<evidence type="ECO:0000256" key="6">
    <source>
        <dbReference type="ARBA" id="ARBA00022741"/>
    </source>
</evidence>
<feature type="domain" description="ATP-grasp" evidence="15">
    <location>
        <begin position="108"/>
        <end position="314"/>
    </location>
</feature>
<comment type="catalytic activity">
    <reaction evidence="13">
        <text>5-phospho-beta-D-ribosylamine + glycine + ATP = N(1)-(5-phospho-beta-D-ribosyl)glycinamide + ADP + phosphate + H(+)</text>
        <dbReference type="Rhea" id="RHEA:17453"/>
        <dbReference type="ChEBI" id="CHEBI:15378"/>
        <dbReference type="ChEBI" id="CHEBI:30616"/>
        <dbReference type="ChEBI" id="CHEBI:43474"/>
        <dbReference type="ChEBI" id="CHEBI:57305"/>
        <dbReference type="ChEBI" id="CHEBI:58681"/>
        <dbReference type="ChEBI" id="CHEBI:143788"/>
        <dbReference type="ChEBI" id="CHEBI:456216"/>
        <dbReference type="EC" id="6.3.4.13"/>
    </reaction>
</comment>
<evidence type="ECO:0000313" key="17">
    <source>
        <dbReference type="Proteomes" id="UP000242754"/>
    </source>
</evidence>
<evidence type="ECO:0000256" key="10">
    <source>
        <dbReference type="ARBA" id="ARBA00038345"/>
    </source>
</evidence>
<evidence type="ECO:0000256" key="3">
    <source>
        <dbReference type="ARBA" id="ARBA00005174"/>
    </source>
</evidence>
<dbReference type="NCBIfam" id="TIGR00877">
    <property type="entry name" value="purD"/>
    <property type="match status" value="1"/>
</dbReference>
<evidence type="ECO:0000256" key="13">
    <source>
        <dbReference type="HAMAP-Rule" id="MF_00138"/>
    </source>
</evidence>
<dbReference type="GO" id="GO:0006189">
    <property type="term" value="P:'de novo' IMP biosynthetic process"/>
    <property type="evidence" value="ECO:0007669"/>
    <property type="project" value="UniProtKB-UniRule"/>
</dbReference>
<dbReference type="Gene3D" id="3.30.1490.20">
    <property type="entry name" value="ATP-grasp fold, A domain"/>
    <property type="match status" value="1"/>
</dbReference>
<dbReference type="Gene3D" id="3.30.470.20">
    <property type="entry name" value="ATP-grasp fold, B domain"/>
    <property type="match status" value="1"/>
</dbReference>
<evidence type="ECO:0000256" key="4">
    <source>
        <dbReference type="ARBA" id="ARBA00013255"/>
    </source>
</evidence>
<reference evidence="16 17" key="1">
    <citation type="submission" date="2016-02" db="EMBL/GenBank/DDBJ databases">
        <authorList>
            <person name="Wen L."/>
            <person name="He K."/>
            <person name="Yang H."/>
        </authorList>
    </citation>
    <scope>NUCLEOTIDE SEQUENCE [LARGE SCALE GENOMIC DNA]</scope>
    <source>
        <strain evidence="16">Trichococcus palustris</strain>
    </source>
</reference>
<dbReference type="OrthoDB" id="9807240at2"/>
<comment type="cofactor">
    <cofactor evidence="2">
        <name>Mg(2+)</name>
        <dbReference type="ChEBI" id="CHEBI:18420"/>
    </cofactor>
</comment>
<keyword evidence="17" id="KW-1185">Reference proteome</keyword>
<accession>A0A143YYM4</accession>
<dbReference type="Pfam" id="PF02844">
    <property type="entry name" value="GARS_N"/>
    <property type="match status" value="1"/>
</dbReference>
<dbReference type="EMBL" id="FJNE01000012">
    <property type="protein sequence ID" value="CZR02140.1"/>
    <property type="molecule type" value="Genomic_DNA"/>
</dbReference>
<dbReference type="Pfam" id="PF01071">
    <property type="entry name" value="GARS_A"/>
    <property type="match status" value="1"/>
</dbReference>
<keyword evidence="7 13" id="KW-0658">Purine biosynthesis</keyword>
<dbReference type="STRING" id="140314.SAMN04488076_12611"/>
<evidence type="ECO:0000256" key="12">
    <source>
        <dbReference type="ARBA" id="ARBA00042864"/>
    </source>
</evidence>
<dbReference type="SMART" id="SM01209">
    <property type="entry name" value="GARS_A"/>
    <property type="match status" value="1"/>
</dbReference>
<comment type="cofactor">
    <cofactor evidence="1">
        <name>Mn(2+)</name>
        <dbReference type="ChEBI" id="CHEBI:29035"/>
    </cofactor>
</comment>
<dbReference type="InterPro" id="IPR000115">
    <property type="entry name" value="PRibGlycinamide_synth"/>
</dbReference>
<dbReference type="InterPro" id="IPR013815">
    <property type="entry name" value="ATP_grasp_subdomain_1"/>
</dbReference>
<name>A0A143YYM4_9LACT</name>
<evidence type="ECO:0000256" key="14">
    <source>
        <dbReference type="PROSITE-ProRule" id="PRU00409"/>
    </source>
</evidence>
<evidence type="ECO:0000256" key="5">
    <source>
        <dbReference type="ARBA" id="ARBA00022598"/>
    </source>
</evidence>
<comment type="similarity">
    <text evidence="10 13">Belongs to the GARS family.</text>
</comment>
<dbReference type="PROSITE" id="PS50975">
    <property type="entry name" value="ATP_GRASP"/>
    <property type="match status" value="1"/>
</dbReference>
<keyword evidence="5 13" id="KW-0436">Ligase</keyword>
<sequence length="425" mass="45598">MKVLVIGSGGREHAIAKKFTESPLVETVYCAKGNPGMAQDGIQLVDIAENDHQALIQFVKAEKVAWTFVGPEIPLFEGVTDAFDAAGLKVFGPSKKAADLECSKQFAKDLMKKYGIPTAAYETFEDHAAALAYVEAQGVPIVIKADGLAAGKGVVVAMTMTEATDALRDMLLEGKYAAGKPKVVIEEYLEGEEFSLFALANGSKYYYSGVAQDHKRAYDGDKGPNTGGMGAYSPVPQVSEALIQEVLETVVKPTVDAMVAEGRPFKGVVYAGLMITAKGLRVIEFNARFGDPETQVIMHQMASDLAQVIDDILNGKDPVIEMHTDRYTLGVVVAAEGYPEAPLKDIPLPKLDTAAADCTVYAAGVKEGENGLVSNGGRIFLVAAQGATLQEAQDKAYRYLDANPIAHTFYRSDIGEKAIRFTQNK</sequence>
<dbReference type="UniPathway" id="UPA00074">
    <property type="reaction ID" value="UER00125"/>
</dbReference>
<dbReference type="Pfam" id="PF02843">
    <property type="entry name" value="GARS_C"/>
    <property type="match status" value="1"/>
</dbReference>
<evidence type="ECO:0000256" key="9">
    <source>
        <dbReference type="ARBA" id="ARBA00023211"/>
    </source>
</evidence>
<proteinExistence type="inferred from homology"/>
<dbReference type="EC" id="6.3.4.13" evidence="4 13"/>
<evidence type="ECO:0000313" key="16">
    <source>
        <dbReference type="EMBL" id="CZR02140.1"/>
    </source>
</evidence>
<dbReference type="InterPro" id="IPR037123">
    <property type="entry name" value="PRibGlycinamide_synth_C_sf"/>
</dbReference>
<keyword evidence="8 14" id="KW-0067">ATP-binding</keyword>